<feature type="domain" description="BOD1/SHG1" evidence="2">
    <location>
        <begin position="88"/>
        <end position="175"/>
    </location>
</feature>
<evidence type="ECO:0000256" key="1">
    <source>
        <dbReference type="SAM" id="MobiDB-lite"/>
    </source>
</evidence>
<gene>
    <name evidence="3" type="ORF">AKO1_013413</name>
</gene>
<comment type="caution">
    <text evidence="3">The sequence shown here is derived from an EMBL/GenBank/DDBJ whole genome shotgun (WGS) entry which is preliminary data.</text>
</comment>
<organism evidence="3 4">
    <name type="scientific">Acrasis kona</name>
    <dbReference type="NCBI Taxonomy" id="1008807"/>
    <lineage>
        <taxon>Eukaryota</taxon>
        <taxon>Discoba</taxon>
        <taxon>Heterolobosea</taxon>
        <taxon>Tetramitia</taxon>
        <taxon>Eutetramitia</taxon>
        <taxon>Acrasidae</taxon>
        <taxon>Acrasis</taxon>
    </lineage>
</organism>
<name>A0AAW2YLE9_9EUKA</name>
<feature type="compositionally biased region" description="Polar residues" evidence="1">
    <location>
        <begin position="259"/>
        <end position="268"/>
    </location>
</feature>
<protein>
    <recommendedName>
        <fullName evidence="2">BOD1/SHG1 domain-containing protein</fullName>
    </recommendedName>
</protein>
<reference evidence="3 4" key="1">
    <citation type="submission" date="2024-03" db="EMBL/GenBank/DDBJ databases">
        <title>The Acrasis kona genome and developmental transcriptomes reveal deep origins of eukaryotic multicellular pathways.</title>
        <authorList>
            <person name="Sheikh S."/>
            <person name="Fu C.-J."/>
            <person name="Brown M.W."/>
            <person name="Baldauf S.L."/>
        </authorList>
    </citation>
    <scope>NUCLEOTIDE SEQUENCE [LARGE SCALE GENOMIC DNA]</scope>
    <source>
        <strain evidence="3 4">ATCC MYA-3509</strain>
    </source>
</reference>
<dbReference type="AlphaFoldDB" id="A0AAW2YLE9"/>
<feature type="compositionally biased region" description="Basic and acidic residues" evidence="1">
    <location>
        <begin position="58"/>
        <end position="76"/>
    </location>
</feature>
<keyword evidence="4" id="KW-1185">Reference proteome</keyword>
<dbReference type="InterPro" id="IPR055264">
    <property type="entry name" value="BOD1/SHG1_dom"/>
</dbReference>
<feature type="region of interest" description="Disordered" evidence="1">
    <location>
        <begin position="1"/>
        <end position="81"/>
    </location>
</feature>
<feature type="compositionally biased region" description="Low complexity" evidence="1">
    <location>
        <begin position="212"/>
        <end position="226"/>
    </location>
</feature>
<dbReference type="Pfam" id="PF05205">
    <property type="entry name" value="COMPASS-Shg1"/>
    <property type="match status" value="1"/>
</dbReference>
<dbReference type="Proteomes" id="UP001431209">
    <property type="component" value="Unassembled WGS sequence"/>
</dbReference>
<feature type="region of interest" description="Disordered" evidence="1">
    <location>
        <begin position="203"/>
        <end position="334"/>
    </location>
</feature>
<sequence>MEVNTTQNLPNPPTNDNLNDTVMNDVAVPATEPKPQSDSNEKSNTTDTPMSETTTEQPEQKVESSIETSQKSEPKPKPVLTLVTPDNITQELQMNGTFDKWRGDVHNELEHNGIFKKIEDKVLTILQNSTLLKQYQQDELGSMNKRQLLEGLKREIQKAAVTKELRQTIQRTLYSEGVIPSEISQTVEKCAIKIQNEKEGNFLEATQDEKSNITSSSASNQSNTSRSFKRKVEPQQQKNDIAKLLAPGGAVEEEDTKNGNDTHSPTITNRKRVFKELFGDSSSSGEEEEEIENEAKRRRTTSPDPSLTTSMTSPRKRSSSKSSSSSRPNQAKTRVGVKTLFDAGYLNAGDKVSFRSNKKNSSAVINADGLIEWVNPIDSSVQTFSFVSQFSTAVDRTLKPVGSFQTSHNGWNNTYIEQIKPDGSGFEDMIPIREVRDRYLAAEGEQVVEEVVTQSDGLPPTQPQGEEEEAKRKRTPSSLLKDNSELERYKQQERQRHK</sequence>
<feature type="compositionally biased region" description="Low complexity" evidence="1">
    <location>
        <begin position="1"/>
        <end position="21"/>
    </location>
</feature>
<accession>A0AAW2YLE9</accession>
<dbReference type="EMBL" id="JAOPGA020000234">
    <property type="protein sequence ID" value="KAL0477751.1"/>
    <property type="molecule type" value="Genomic_DNA"/>
</dbReference>
<feature type="compositionally biased region" description="Basic and acidic residues" evidence="1">
    <location>
        <begin position="482"/>
        <end position="498"/>
    </location>
</feature>
<feature type="compositionally biased region" description="Polar residues" evidence="1">
    <location>
        <begin position="302"/>
        <end position="312"/>
    </location>
</feature>
<evidence type="ECO:0000313" key="3">
    <source>
        <dbReference type="EMBL" id="KAL0477751.1"/>
    </source>
</evidence>
<proteinExistence type="predicted"/>
<evidence type="ECO:0000313" key="4">
    <source>
        <dbReference type="Proteomes" id="UP001431209"/>
    </source>
</evidence>
<feature type="compositionally biased region" description="Low complexity" evidence="1">
    <location>
        <begin position="45"/>
        <end position="55"/>
    </location>
</feature>
<feature type="region of interest" description="Disordered" evidence="1">
    <location>
        <begin position="450"/>
        <end position="498"/>
    </location>
</feature>
<evidence type="ECO:0000259" key="2">
    <source>
        <dbReference type="Pfam" id="PF05205"/>
    </source>
</evidence>